<dbReference type="AlphaFoldDB" id="A0A2S6C966"/>
<keyword evidence="2" id="KW-0520">NAD</keyword>
<name>A0A2S6C966_9PEZI</name>
<dbReference type="InterPro" id="IPR036291">
    <property type="entry name" value="NAD(P)-bd_dom_sf"/>
</dbReference>
<gene>
    <name evidence="5" type="ORF">CBER1_06363</name>
</gene>
<protein>
    <recommendedName>
        <fullName evidence="4">NAD(P)-binding domain-containing protein</fullName>
    </recommendedName>
</protein>
<dbReference type="STRING" id="357750.A0A2S6C966"/>
<dbReference type="GO" id="GO:0009225">
    <property type="term" value="P:nucleotide-sugar metabolic process"/>
    <property type="evidence" value="ECO:0007669"/>
    <property type="project" value="InterPro"/>
</dbReference>
<dbReference type="FunFam" id="3.40.50.720:FF:000304">
    <property type="entry name" value="UDP-glucose 4,6-dehydratase"/>
    <property type="match status" value="1"/>
</dbReference>
<evidence type="ECO:0000313" key="6">
    <source>
        <dbReference type="Proteomes" id="UP000237631"/>
    </source>
</evidence>
<evidence type="ECO:0000256" key="3">
    <source>
        <dbReference type="ARBA" id="ARBA00023239"/>
    </source>
</evidence>
<evidence type="ECO:0000259" key="4">
    <source>
        <dbReference type="Pfam" id="PF16363"/>
    </source>
</evidence>
<dbReference type="CDD" id="cd05246">
    <property type="entry name" value="dTDP_GD_SDR_e"/>
    <property type="match status" value="1"/>
</dbReference>
<dbReference type="InterPro" id="IPR005888">
    <property type="entry name" value="dTDP_Gluc_deHydtase"/>
</dbReference>
<comment type="cofactor">
    <cofactor evidence="1">
        <name>NAD(+)</name>
        <dbReference type="ChEBI" id="CHEBI:57540"/>
    </cofactor>
</comment>
<dbReference type="EMBL" id="PNEN01000521">
    <property type="protein sequence ID" value="PPJ56266.1"/>
    <property type="molecule type" value="Genomic_DNA"/>
</dbReference>
<feature type="domain" description="NAD(P)-binding" evidence="4">
    <location>
        <begin position="79"/>
        <end position="374"/>
    </location>
</feature>
<dbReference type="OrthoDB" id="331544at2759"/>
<dbReference type="SUPFAM" id="SSF51735">
    <property type="entry name" value="NAD(P)-binding Rossmann-fold domains"/>
    <property type="match status" value="1"/>
</dbReference>
<dbReference type="GO" id="GO:0008460">
    <property type="term" value="F:dTDP-glucose 4,6-dehydratase activity"/>
    <property type="evidence" value="ECO:0007669"/>
    <property type="project" value="InterPro"/>
</dbReference>
<reference evidence="6" key="1">
    <citation type="journal article" date="2017" name="bioRxiv">
        <title>Conservation of a gene cluster reveals novel cercosporin biosynthetic mechanisms and extends production to the genus Colletotrichum.</title>
        <authorList>
            <person name="de Jonge R."/>
            <person name="Ebert M.K."/>
            <person name="Huitt-Roehl C.R."/>
            <person name="Pal P."/>
            <person name="Suttle J.C."/>
            <person name="Spanner R.E."/>
            <person name="Neubauer J.D."/>
            <person name="Jurick W.M.II."/>
            <person name="Stott K.A."/>
            <person name="Secor G.A."/>
            <person name="Thomma B.P.H.J."/>
            <person name="Van de Peer Y."/>
            <person name="Townsend C.A."/>
            <person name="Bolton M.D."/>
        </authorList>
    </citation>
    <scope>NUCLEOTIDE SEQUENCE [LARGE SCALE GENOMIC DNA]</scope>
    <source>
        <strain evidence="6">CBS538.71</strain>
    </source>
</reference>
<comment type="caution">
    <text evidence="5">The sequence shown here is derived from an EMBL/GenBank/DDBJ whole genome shotgun (WGS) entry which is preliminary data.</text>
</comment>
<accession>A0A2S6C966</accession>
<proteinExistence type="predicted"/>
<dbReference type="Gene3D" id="3.40.50.720">
    <property type="entry name" value="NAD(P)-binding Rossmann-like Domain"/>
    <property type="match status" value="1"/>
</dbReference>
<dbReference type="InterPro" id="IPR016040">
    <property type="entry name" value="NAD(P)-bd_dom"/>
</dbReference>
<evidence type="ECO:0000256" key="2">
    <source>
        <dbReference type="ARBA" id="ARBA00023027"/>
    </source>
</evidence>
<keyword evidence="3" id="KW-0456">Lyase</keyword>
<evidence type="ECO:0000313" key="5">
    <source>
        <dbReference type="EMBL" id="PPJ56266.1"/>
    </source>
</evidence>
<dbReference type="PANTHER" id="PTHR43000">
    <property type="entry name" value="DTDP-D-GLUCOSE 4,6-DEHYDRATASE-RELATED"/>
    <property type="match status" value="1"/>
</dbReference>
<dbReference type="Gene3D" id="3.90.25.10">
    <property type="entry name" value="UDP-galactose 4-epimerase, domain 1"/>
    <property type="match status" value="1"/>
</dbReference>
<keyword evidence="6" id="KW-1185">Reference proteome</keyword>
<evidence type="ECO:0000256" key="1">
    <source>
        <dbReference type="ARBA" id="ARBA00001911"/>
    </source>
</evidence>
<dbReference type="Proteomes" id="UP000237631">
    <property type="component" value="Unassembled WGS sequence"/>
</dbReference>
<dbReference type="Pfam" id="PF16363">
    <property type="entry name" value="GDP_Man_Dehyd"/>
    <property type="match status" value="1"/>
</dbReference>
<sequence>MEAAGSGWPSGGSLESRFFVDDGCWRDAPILTGQTSFEPLPDVRNILVTGGEGFMSVQFTTPTLPTPSQLTISSLNSASYLVRHLVTKYSQAYNIISFDKLDYCSSLNNSRLLDSFPNFRFYHGDIMSQSDVLKCLQTYKIDTIFHLAAQSHVDLSFGNSFTFTHNNVMGTHVLLESAKVTESVRRFYHISTDEVYGEVPKGEAELHEDSPLHPTNPYSASKACAEMMVRAYVKSFALPVVMIRLNNVYGPHQFPEKIIPKFINLLQRNKPLFIHGKGDNSRRYLYAGDAADAFDTILHKGTMGEIYNVDSKDEIENLDLAKKLCKAFGIEDFEKHIQYTRDRPFNDCRYAVNGDKLAKLGWKQRVSFAEGLEQCVEWYQTFPTWWGNIDRILTPFPELRSTSTAGDGVVCEVGTGSAGGVRQVGAGAQLYDPASAGKKLKEWNGVVSKVSARNNGMGVTGGAVLKKRKADAWEDAE</sequence>
<organism evidence="5 6">
    <name type="scientific">Cercospora berteroae</name>
    <dbReference type="NCBI Taxonomy" id="357750"/>
    <lineage>
        <taxon>Eukaryota</taxon>
        <taxon>Fungi</taxon>
        <taxon>Dikarya</taxon>
        <taxon>Ascomycota</taxon>
        <taxon>Pezizomycotina</taxon>
        <taxon>Dothideomycetes</taxon>
        <taxon>Dothideomycetidae</taxon>
        <taxon>Mycosphaerellales</taxon>
        <taxon>Mycosphaerellaceae</taxon>
        <taxon>Cercospora</taxon>
    </lineage>
</organism>